<dbReference type="GO" id="GO:0030170">
    <property type="term" value="F:pyridoxal phosphate binding"/>
    <property type="evidence" value="ECO:0007669"/>
    <property type="project" value="InterPro"/>
</dbReference>
<evidence type="ECO:0000256" key="1">
    <source>
        <dbReference type="ARBA" id="ARBA00001933"/>
    </source>
</evidence>
<keyword evidence="9" id="KW-1185">Reference proteome</keyword>
<comment type="similarity">
    <text evidence="2">Belongs to the class-I pyridoxal-phosphate-dependent aminotransferase family.</text>
</comment>
<evidence type="ECO:0000313" key="8">
    <source>
        <dbReference type="EMBL" id="QQG66874.1"/>
    </source>
</evidence>
<name>A0A7T5VFD6_9BACT</name>
<dbReference type="FunFam" id="3.40.640.10:FF:000053">
    <property type="entry name" value="Aminotransferase, class I"/>
    <property type="match status" value="1"/>
</dbReference>
<dbReference type="GO" id="GO:1901605">
    <property type="term" value="P:alpha-amino acid metabolic process"/>
    <property type="evidence" value="ECO:0007669"/>
    <property type="project" value="TreeGrafter"/>
</dbReference>
<evidence type="ECO:0000313" key="9">
    <source>
        <dbReference type="Proteomes" id="UP000596092"/>
    </source>
</evidence>
<evidence type="ECO:0000256" key="4">
    <source>
        <dbReference type="ARBA" id="ARBA00022576"/>
    </source>
</evidence>
<gene>
    <name evidence="8" type="ORF">HP555_13875</name>
</gene>
<dbReference type="InterPro" id="IPR015424">
    <property type="entry name" value="PyrdxlP-dep_Trfase"/>
</dbReference>
<dbReference type="GO" id="GO:0008483">
    <property type="term" value="F:transaminase activity"/>
    <property type="evidence" value="ECO:0007669"/>
    <property type="project" value="UniProtKB-KW"/>
</dbReference>
<keyword evidence="5 8" id="KW-0808">Transferase</keyword>
<organism evidence="8 9">
    <name type="scientific">Desulfobulbus oligotrophicus</name>
    <dbReference type="NCBI Taxonomy" id="1909699"/>
    <lineage>
        <taxon>Bacteria</taxon>
        <taxon>Pseudomonadati</taxon>
        <taxon>Thermodesulfobacteriota</taxon>
        <taxon>Desulfobulbia</taxon>
        <taxon>Desulfobulbales</taxon>
        <taxon>Desulfobulbaceae</taxon>
        <taxon>Desulfobulbus</taxon>
    </lineage>
</organism>
<dbReference type="Proteomes" id="UP000596092">
    <property type="component" value="Chromosome"/>
</dbReference>
<sequence>MENAFSDRITDVPKSFIREILKVTIDKSIISFAGGLPNREFFPVRGLQKAAHDVFEEAGHEILQYTNSEGYPELRQFIADRYRQKDGLDIPVEDILITTGSQQGLDLLGKIFLNKGDDLIIEEPGYLGAIQAFSLYRPRFSPVPVHEGGMDTTALAGVLRERQPKLLYTVTNFQNPSGISYTNENRHAVADLMQGRTCLIIQDDPYGDLRFTGYRKISFKQLLPDNTVLLGSFSKTVAPALRLGWLVAPRPIMEKIVVAKQAADLHTDYLAQRILHRFLLDNDLDTHIASIIRQYGQQKEAMINAIKTYFPANVQCTNPEGGMFLWVTLPEGASSMQLFEMAIAKKVAFVPGTPFYVDRKDSNTLRLNFSCSDESTIVEGIKRLGDSINQLVDN</sequence>
<dbReference type="InterPro" id="IPR050859">
    <property type="entry name" value="Class-I_PLP-dep_aminotransf"/>
</dbReference>
<evidence type="ECO:0000259" key="7">
    <source>
        <dbReference type="Pfam" id="PF00155"/>
    </source>
</evidence>
<proteinExistence type="inferred from homology"/>
<evidence type="ECO:0000256" key="2">
    <source>
        <dbReference type="ARBA" id="ARBA00007441"/>
    </source>
</evidence>
<dbReference type="Gene3D" id="3.40.640.10">
    <property type="entry name" value="Type I PLP-dependent aspartate aminotransferase-like (Major domain)"/>
    <property type="match status" value="1"/>
</dbReference>
<dbReference type="PANTHER" id="PTHR42790:SF19">
    <property type="entry name" value="KYNURENINE_ALPHA-AMINOADIPATE AMINOTRANSFERASE, MITOCHONDRIAL"/>
    <property type="match status" value="1"/>
</dbReference>
<dbReference type="PANTHER" id="PTHR42790">
    <property type="entry name" value="AMINOTRANSFERASE"/>
    <property type="match status" value="1"/>
</dbReference>
<evidence type="ECO:0000256" key="5">
    <source>
        <dbReference type="ARBA" id="ARBA00022679"/>
    </source>
</evidence>
<reference evidence="8 9" key="1">
    <citation type="submission" date="2020-05" db="EMBL/GenBank/DDBJ databases">
        <title>Complete genome of Desulfobulbus oligotrophicus.</title>
        <authorList>
            <person name="Podar M."/>
        </authorList>
    </citation>
    <scope>NUCLEOTIDE SEQUENCE [LARGE SCALE GENOMIC DNA]</scope>
    <source>
        <strain evidence="8 9">Prop6</strain>
    </source>
</reference>
<keyword evidence="4 8" id="KW-0032">Aminotransferase</keyword>
<dbReference type="InterPro" id="IPR004839">
    <property type="entry name" value="Aminotransferase_I/II_large"/>
</dbReference>
<evidence type="ECO:0000256" key="3">
    <source>
        <dbReference type="ARBA" id="ARBA00011738"/>
    </source>
</evidence>
<feature type="domain" description="Aminotransferase class I/classII large" evidence="7">
    <location>
        <begin position="47"/>
        <end position="384"/>
    </location>
</feature>
<comment type="cofactor">
    <cofactor evidence="1">
        <name>pyridoxal 5'-phosphate</name>
        <dbReference type="ChEBI" id="CHEBI:597326"/>
    </cofactor>
</comment>
<dbReference type="SUPFAM" id="SSF53383">
    <property type="entry name" value="PLP-dependent transferases"/>
    <property type="match status" value="1"/>
</dbReference>
<dbReference type="InterPro" id="IPR015422">
    <property type="entry name" value="PyrdxlP-dep_Trfase_small"/>
</dbReference>
<comment type="subunit">
    <text evidence="3">Homodimer.</text>
</comment>
<evidence type="ECO:0000256" key="6">
    <source>
        <dbReference type="ARBA" id="ARBA00022898"/>
    </source>
</evidence>
<dbReference type="AlphaFoldDB" id="A0A7T5VFD6"/>
<dbReference type="CDD" id="cd00609">
    <property type="entry name" value="AAT_like"/>
    <property type="match status" value="1"/>
</dbReference>
<accession>A0A7T5VFD6</accession>
<protein>
    <submittedName>
        <fullName evidence="8">PLP-dependent aminotransferase family protein</fullName>
    </submittedName>
</protein>
<dbReference type="RefSeq" id="WP_199263162.1">
    <property type="nucleotide sequence ID" value="NZ_CP054140.1"/>
</dbReference>
<dbReference type="Pfam" id="PF00155">
    <property type="entry name" value="Aminotran_1_2"/>
    <property type="match status" value="1"/>
</dbReference>
<dbReference type="EMBL" id="CP054140">
    <property type="protein sequence ID" value="QQG66874.1"/>
    <property type="molecule type" value="Genomic_DNA"/>
</dbReference>
<keyword evidence="6" id="KW-0663">Pyridoxal phosphate</keyword>
<dbReference type="KEGG" id="dog:HP555_13875"/>
<dbReference type="Gene3D" id="3.90.1150.10">
    <property type="entry name" value="Aspartate Aminotransferase, domain 1"/>
    <property type="match status" value="1"/>
</dbReference>
<dbReference type="InterPro" id="IPR015421">
    <property type="entry name" value="PyrdxlP-dep_Trfase_major"/>
</dbReference>